<dbReference type="InterPro" id="IPR017871">
    <property type="entry name" value="ABC_transporter-like_CS"/>
</dbReference>
<reference evidence="12" key="1">
    <citation type="submission" date="2016-10" db="EMBL/GenBank/DDBJ databases">
        <authorList>
            <person name="Varghese N."/>
            <person name="Submissions S."/>
        </authorList>
    </citation>
    <scope>NUCLEOTIDE SEQUENCE [LARGE SCALE GENOMIC DNA]</scope>
    <source>
        <strain evidence="12">CGMCC 1.6199</strain>
    </source>
</reference>
<evidence type="ECO:0000313" key="11">
    <source>
        <dbReference type="EMBL" id="SDM46239.1"/>
    </source>
</evidence>
<dbReference type="InterPro" id="IPR039421">
    <property type="entry name" value="Type_1_exporter"/>
</dbReference>
<dbReference type="SMART" id="SM00382">
    <property type="entry name" value="AAA"/>
    <property type="match status" value="1"/>
</dbReference>
<gene>
    <name evidence="11" type="ORF">SAMN05216244_2559</name>
</gene>
<name>A0A1G9TEQ4_9BACI</name>
<comment type="subcellular location">
    <subcellularLocation>
        <location evidence="1">Cell membrane</location>
        <topology evidence="1">Multi-pass membrane protein</topology>
    </subcellularLocation>
</comment>
<dbReference type="InterPro" id="IPR011527">
    <property type="entry name" value="ABC1_TM_dom"/>
</dbReference>
<evidence type="ECO:0000256" key="2">
    <source>
        <dbReference type="ARBA" id="ARBA00022448"/>
    </source>
</evidence>
<feature type="domain" description="ABC transmembrane type-1" evidence="10">
    <location>
        <begin position="86"/>
        <end position="363"/>
    </location>
</feature>
<dbReference type="CDD" id="cd03251">
    <property type="entry name" value="ABCC_MsbA"/>
    <property type="match status" value="1"/>
</dbReference>
<evidence type="ECO:0000259" key="10">
    <source>
        <dbReference type="PROSITE" id="PS50929"/>
    </source>
</evidence>
<keyword evidence="7 8" id="KW-0472">Membrane</keyword>
<dbReference type="AlphaFoldDB" id="A0A1G9TEQ4"/>
<organism evidence="11 12">
    <name type="scientific">Sediminibacillus halophilus</name>
    <dbReference type="NCBI Taxonomy" id="482461"/>
    <lineage>
        <taxon>Bacteria</taxon>
        <taxon>Bacillati</taxon>
        <taxon>Bacillota</taxon>
        <taxon>Bacilli</taxon>
        <taxon>Bacillales</taxon>
        <taxon>Bacillaceae</taxon>
        <taxon>Sediminibacillus</taxon>
    </lineage>
</organism>
<keyword evidence="3 8" id="KW-0812">Transmembrane</keyword>
<dbReference type="InterPro" id="IPR003593">
    <property type="entry name" value="AAA+_ATPase"/>
</dbReference>
<dbReference type="InterPro" id="IPR027417">
    <property type="entry name" value="P-loop_NTPase"/>
</dbReference>
<accession>A0A1G9TEQ4</accession>
<dbReference type="OrthoDB" id="9770415at2"/>
<feature type="transmembrane region" description="Helical" evidence="8">
    <location>
        <begin position="116"/>
        <end position="138"/>
    </location>
</feature>
<dbReference type="Pfam" id="PF00664">
    <property type="entry name" value="ABC_membrane"/>
    <property type="match status" value="1"/>
</dbReference>
<dbReference type="PANTHER" id="PTHR43394">
    <property type="entry name" value="ATP-DEPENDENT PERMEASE MDL1, MITOCHONDRIAL"/>
    <property type="match status" value="1"/>
</dbReference>
<dbReference type="PROSITE" id="PS00211">
    <property type="entry name" value="ABC_TRANSPORTER_1"/>
    <property type="match status" value="1"/>
</dbReference>
<evidence type="ECO:0000256" key="8">
    <source>
        <dbReference type="SAM" id="Phobius"/>
    </source>
</evidence>
<dbReference type="InterPro" id="IPR003439">
    <property type="entry name" value="ABC_transporter-like_ATP-bd"/>
</dbReference>
<dbReference type="Proteomes" id="UP000182347">
    <property type="component" value="Unassembled WGS sequence"/>
</dbReference>
<feature type="transmembrane region" description="Helical" evidence="8">
    <location>
        <begin position="199"/>
        <end position="216"/>
    </location>
</feature>
<dbReference type="PROSITE" id="PS50893">
    <property type="entry name" value="ABC_TRANSPORTER_2"/>
    <property type="match status" value="1"/>
</dbReference>
<feature type="transmembrane region" description="Helical" evidence="8">
    <location>
        <begin position="300"/>
        <end position="326"/>
    </location>
</feature>
<keyword evidence="6 8" id="KW-1133">Transmembrane helix</keyword>
<keyword evidence="5 11" id="KW-0067">ATP-binding</keyword>
<dbReference type="FunFam" id="3.40.50.300:FF:000287">
    <property type="entry name" value="Multidrug ABC transporter ATP-binding protein"/>
    <property type="match status" value="1"/>
</dbReference>
<dbReference type="EMBL" id="FNHF01000003">
    <property type="protein sequence ID" value="SDM46239.1"/>
    <property type="molecule type" value="Genomic_DNA"/>
</dbReference>
<dbReference type="GO" id="GO:0015421">
    <property type="term" value="F:ABC-type oligopeptide transporter activity"/>
    <property type="evidence" value="ECO:0007669"/>
    <property type="project" value="TreeGrafter"/>
</dbReference>
<evidence type="ECO:0000256" key="6">
    <source>
        <dbReference type="ARBA" id="ARBA00022989"/>
    </source>
</evidence>
<evidence type="ECO:0000256" key="4">
    <source>
        <dbReference type="ARBA" id="ARBA00022741"/>
    </source>
</evidence>
<feature type="domain" description="ABC transporter" evidence="9">
    <location>
        <begin position="397"/>
        <end position="631"/>
    </location>
</feature>
<evidence type="ECO:0000313" key="12">
    <source>
        <dbReference type="Proteomes" id="UP000182347"/>
    </source>
</evidence>
<feature type="transmembrane region" description="Helical" evidence="8">
    <location>
        <begin position="79"/>
        <end position="101"/>
    </location>
</feature>
<evidence type="ECO:0000256" key="7">
    <source>
        <dbReference type="ARBA" id="ARBA00023136"/>
    </source>
</evidence>
<dbReference type="PANTHER" id="PTHR43394:SF1">
    <property type="entry name" value="ATP-BINDING CASSETTE SUB-FAMILY B MEMBER 10, MITOCHONDRIAL"/>
    <property type="match status" value="1"/>
</dbReference>
<evidence type="ECO:0000256" key="3">
    <source>
        <dbReference type="ARBA" id="ARBA00022692"/>
    </source>
</evidence>
<dbReference type="GO" id="GO:0005886">
    <property type="term" value="C:plasma membrane"/>
    <property type="evidence" value="ECO:0007669"/>
    <property type="project" value="UniProtKB-SubCell"/>
</dbReference>
<evidence type="ECO:0000256" key="5">
    <source>
        <dbReference type="ARBA" id="ARBA00022840"/>
    </source>
</evidence>
<keyword evidence="12" id="KW-1185">Reference proteome</keyword>
<keyword evidence="2" id="KW-0813">Transport</keyword>
<dbReference type="FunFam" id="1.20.1560.10:FF:000053">
    <property type="entry name" value="Multidrug ABC transporter ATP-binding protein"/>
    <property type="match status" value="1"/>
</dbReference>
<feature type="transmembrane region" description="Helical" evidence="8">
    <location>
        <begin position="222"/>
        <end position="240"/>
    </location>
</feature>
<evidence type="ECO:0000256" key="1">
    <source>
        <dbReference type="ARBA" id="ARBA00004651"/>
    </source>
</evidence>
<sequence>MLGTITIKRYYHNNEGKDRIPAFFYSSFSERRYFAPFRYDSSLPNDLQKHIIRIDLSELKEVLYVISRFFAYYLPHRKLFTIDFSCAVIVALLELAFPLAVQRFVDKLLPTHNWNAIAWVSIGLFALYILSTFLQYIVNYWGHKLGINIETDMRRQLFQHVQKQSFRFFDNTKTGHIMSRVTNDLFDIGELAHHGPEDLFISIMTFAGAFIIMFMVNMKLAVIILIIVPFLVWLISYCNLKMNEAWRKMYREIAEVNARVEDSVSGVRVVQSFTNEEYEISRFQKDNQNFRKAKLRSYKVMSYGTSGIYMMTRFITLIVLVVGAWLSFTGELSYGQLVGFVLYVNVLFKPIDKVSALMELYPKGMAGFKRFIDLIDTISEVQDKPDAKKISGLKGNIRFEDVSFSYEHSKQVLSHIDLSIPAGETVAFVGPSGAGKTTICSLIPRFYDVDEGRITVDDMDIRELRKQSLRDQIGIVQQDVFLFTGTLKENIAYGKLDATDEEIEEAARKAHLQAFIESLPLGYETPVGERGLKLSGGQKQRIAIARMFLKNPPILILDEATSALDTETELIIQQALNELAEDRTTLIIAHRLATIRNADRIVVVTENGIEEEGSHQELMERGGVFASLNKHG</sequence>
<dbReference type="GO" id="GO:0016887">
    <property type="term" value="F:ATP hydrolysis activity"/>
    <property type="evidence" value="ECO:0007669"/>
    <property type="project" value="InterPro"/>
</dbReference>
<dbReference type="Gene3D" id="1.20.1560.10">
    <property type="entry name" value="ABC transporter type 1, transmembrane domain"/>
    <property type="match status" value="1"/>
</dbReference>
<dbReference type="Gene3D" id="3.40.50.300">
    <property type="entry name" value="P-loop containing nucleotide triphosphate hydrolases"/>
    <property type="match status" value="1"/>
</dbReference>
<dbReference type="STRING" id="482461.SAMN05216244_2559"/>
<dbReference type="GO" id="GO:0005524">
    <property type="term" value="F:ATP binding"/>
    <property type="evidence" value="ECO:0007669"/>
    <property type="project" value="UniProtKB-KW"/>
</dbReference>
<dbReference type="PROSITE" id="PS50929">
    <property type="entry name" value="ABC_TM1F"/>
    <property type="match status" value="1"/>
</dbReference>
<proteinExistence type="predicted"/>
<dbReference type="SUPFAM" id="SSF52540">
    <property type="entry name" value="P-loop containing nucleoside triphosphate hydrolases"/>
    <property type="match status" value="1"/>
</dbReference>
<dbReference type="InterPro" id="IPR036640">
    <property type="entry name" value="ABC1_TM_sf"/>
</dbReference>
<evidence type="ECO:0000259" key="9">
    <source>
        <dbReference type="PROSITE" id="PS50893"/>
    </source>
</evidence>
<keyword evidence="4" id="KW-0547">Nucleotide-binding</keyword>
<protein>
    <submittedName>
        <fullName evidence="11">ATP-binding cassette, subfamily B</fullName>
    </submittedName>
</protein>
<dbReference type="Pfam" id="PF00005">
    <property type="entry name" value="ABC_tran"/>
    <property type="match status" value="1"/>
</dbReference>
<dbReference type="SUPFAM" id="SSF90123">
    <property type="entry name" value="ABC transporter transmembrane region"/>
    <property type="match status" value="1"/>
</dbReference>
<dbReference type="CDD" id="cd18549">
    <property type="entry name" value="ABC_6TM_YwjA_like"/>
    <property type="match status" value="1"/>
</dbReference>